<name>A0AC35FW42_9BILA</name>
<proteinExistence type="predicted"/>
<accession>A0AC35FW42</accession>
<evidence type="ECO:0000313" key="2">
    <source>
        <dbReference type="WBParaSite" id="PS1159_v2.g2096.t1"/>
    </source>
</evidence>
<organism evidence="1 2">
    <name type="scientific">Panagrolaimus sp. PS1159</name>
    <dbReference type="NCBI Taxonomy" id="55785"/>
    <lineage>
        <taxon>Eukaryota</taxon>
        <taxon>Metazoa</taxon>
        <taxon>Ecdysozoa</taxon>
        <taxon>Nematoda</taxon>
        <taxon>Chromadorea</taxon>
        <taxon>Rhabditida</taxon>
        <taxon>Tylenchina</taxon>
        <taxon>Panagrolaimomorpha</taxon>
        <taxon>Panagrolaimoidea</taxon>
        <taxon>Panagrolaimidae</taxon>
        <taxon>Panagrolaimus</taxon>
    </lineage>
</organism>
<dbReference type="WBParaSite" id="PS1159_v2.g2096.t1">
    <property type="protein sequence ID" value="PS1159_v2.g2096.t1"/>
    <property type="gene ID" value="PS1159_v2.g2096"/>
</dbReference>
<evidence type="ECO:0000313" key="1">
    <source>
        <dbReference type="Proteomes" id="UP000887580"/>
    </source>
</evidence>
<dbReference type="Proteomes" id="UP000887580">
    <property type="component" value="Unplaced"/>
</dbReference>
<sequence length="187" mass="22256">PKKTPAPSNKKRITTNEDNNYYRQIPITEFFYGYNSSGKQDTLLVVYQPNDKSLAREYFWKNPFWACIGCKELDEKVYIRINNKEVFAPLKHYCQPRKIEEILKDQTEYQNLFIYGDAQNLEPEANFYSSSAEFDKFDSTEYKFGMNNVKRPNSRVIVSKKENPEYVYHYQKHSKRWICCGCFKITA</sequence>
<reference evidence="2" key="1">
    <citation type="submission" date="2022-11" db="UniProtKB">
        <authorList>
            <consortium name="WormBaseParasite"/>
        </authorList>
    </citation>
    <scope>IDENTIFICATION</scope>
</reference>
<protein>
    <submittedName>
        <fullName evidence="2">Uncharacterized protein</fullName>
    </submittedName>
</protein>